<proteinExistence type="inferred from homology"/>
<comment type="pathway">
    <text evidence="2">Secondary metabolite biosynthesis.</text>
</comment>
<dbReference type="InParanoid" id="A0A067Q335"/>
<gene>
    <name evidence="10" type="ORF">JAAARDRAFT_194185</name>
</gene>
<keyword evidence="5 8" id="KW-0812">Transmembrane</keyword>
<sequence>MSLDFSSFLPSSTDRVPYTSTNFLRQVLPAFIGYYILAVLVLLPNTIFIRRSLLPVCLWLTIRGAVTVDLAVGHPLLNYMNYGHMVAMISVGMRSIEWALLRRTLTRNPTADQPHPTSTSPTSIAYDALSLMFGLRGIGWKWSKGLYIPKQTRPTSTLPFLKSTLASGLWHFTLLDCMQYAAQTVLPAINTAQGASIFDPNLPPLPRFGLASLLSLAAGLIVYAGIQTMYDIATLIGIIICRHDVSEWPRLFDAPWTATSLVQFWSKGWHQLFRSSFIYLGFKPFHAVFGRIGGIFGAFLISAILHDWGMWGLGRGMDFWRVGGFFLMMAVGIIAEGLWEATTKKRVGGFVGWVWTVLWVVLWGTMMVDSWARRGMVASTFVPDGWRPVEMILAITGL</sequence>
<dbReference type="AlphaFoldDB" id="A0A067Q335"/>
<keyword evidence="11" id="KW-1185">Reference proteome</keyword>
<evidence type="ECO:0000259" key="9">
    <source>
        <dbReference type="Pfam" id="PF13813"/>
    </source>
</evidence>
<dbReference type="HOGENOM" id="CLU_034105_0_0_1"/>
<reference evidence="11" key="1">
    <citation type="journal article" date="2014" name="Proc. Natl. Acad. Sci. U.S.A.">
        <title>Extensive sampling of basidiomycete genomes demonstrates inadequacy of the white-rot/brown-rot paradigm for wood decay fungi.</title>
        <authorList>
            <person name="Riley R."/>
            <person name="Salamov A.A."/>
            <person name="Brown D.W."/>
            <person name="Nagy L.G."/>
            <person name="Floudas D."/>
            <person name="Held B.W."/>
            <person name="Levasseur A."/>
            <person name="Lombard V."/>
            <person name="Morin E."/>
            <person name="Otillar R."/>
            <person name="Lindquist E.A."/>
            <person name="Sun H."/>
            <person name="LaButti K.M."/>
            <person name="Schmutz J."/>
            <person name="Jabbour D."/>
            <person name="Luo H."/>
            <person name="Baker S.E."/>
            <person name="Pisabarro A.G."/>
            <person name="Walton J.D."/>
            <person name="Blanchette R.A."/>
            <person name="Henrissat B."/>
            <person name="Martin F."/>
            <person name="Cullen D."/>
            <person name="Hibbett D.S."/>
            <person name="Grigoriev I.V."/>
        </authorList>
    </citation>
    <scope>NUCLEOTIDE SEQUENCE [LARGE SCALE GENOMIC DNA]</scope>
    <source>
        <strain evidence="11">MUCL 33604</strain>
    </source>
</reference>
<comment type="subcellular location">
    <subcellularLocation>
        <location evidence="1">Membrane</location>
        <topology evidence="1">Multi-pass membrane protein</topology>
    </subcellularLocation>
</comment>
<evidence type="ECO:0000313" key="11">
    <source>
        <dbReference type="Proteomes" id="UP000027265"/>
    </source>
</evidence>
<evidence type="ECO:0000256" key="3">
    <source>
        <dbReference type="ARBA" id="ARBA00007282"/>
    </source>
</evidence>
<dbReference type="OrthoDB" id="1077582at2759"/>
<evidence type="ECO:0000256" key="8">
    <source>
        <dbReference type="SAM" id="Phobius"/>
    </source>
</evidence>
<dbReference type="Proteomes" id="UP000027265">
    <property type="component" value="Unassembled WGS sequence"/>
</dbReference>
<dbReference type="InterPro" id="IPR044851">
    <property type="entry name" value="Wax_synthase"/>
</dbReference>
<evidence type="ECO:0000256" key="2">
    <source>
        <dbReference type="ARBA" id="ARBA00005179"/>
    </source>
</evidence>
<dbReference type="GO" id="GO:0016020">
    <property type="term" value="C:membrane"/>
    <property type="evidence" value="ECO:0007669"/>
    <property type="project" value="UniProtKB-SubCell"/>
</dbReference>
<dbReference type="GO" id="GO:0008374">
    <property type="term" value="F:O-acyltransferase activity"/>
    <property type="evidence" value="ECO:0007669"/>
    <property type="project" value="InterPro"/>
</dbReference>
<feature type="transmembrane region" description="Helical" evidence="8">
    <location>
        <begin position="56"/>
        <end position="76"/>
    </location>
</feature>
<evidence type="ECO:0000256" key="6">
    <source>
        <dbReference type="ARBA" id="ARBA00022989"/>
    </source>
</evidence>
<comment type="similarity">
    <text evidence="3">Belongs to the wax synthase family.</text>
</comment>
<evidence type="ECO:0000256" key="5">
    <source>
        <dbReference type="ARBA" id="ARBA00022692"/>
    </source>
</evidence>
<dbReference type="GO" id="GO:0006629">
    <property type="term" value="P:lipid metabolic process"/>
    <property type="evidence" value="ECO:0007669"/>
    <property type="project" value="InterPro"/>
</dbReference>
<keyword evidence="7 8" id="KW-0472">Membrane</keyword>
<dbReference type="EMBL" id="KL197720">
    <property type="protein sequence ID" value="KDQ56996.1"/>
    <property type="molecule type" value="Genomic_DNA"/>
</dbReference>
<feature type="transmembrane region" description="Helical" evidence="8">
    <location>
        <begin position="318"/>
        <end position="335"/>
    </location>
</feature>
<dbReference type="STRING" id="933084.A0A067Q335"/>
<feature type="transmembrane region" description="Helical" evidence="8">
    <location>
        <begin position="285"/>
        <end position="306"/>
    </location>
</feature>
<dbReference type="Pfam" id="PF13813">
    <property type="entry name" value="MBOAT_2"/>
    <property type="match status" value="1"/>
</dbReference>
<dbReference type="PANTHER" id="PTHR31595">
    <property type="entry name" value="LONG-CHAIN-ALCOHOL O-FATTY-ACYLTRANSFERASE 3-RELATED"/>
    <property type="match status" value="1"/>
</dbReference>
<evidence type="ECO:0000313" key="10">
    <source>
        <dbReference type="EMBL" id="KDQ56996.1"/>
    </source>
</evidence>
<protein>
    <recommendedName>
        <fullName evidence="9">Wax synthase domain-containing protein</fullName>
    </recommendedName>
</protein>
<name>A0A067Q335_9AGAM</name>
<evidence type="ECO:0000256" key="7">
    <source>
        <dbReference type="ARBA" id="ARBA00023136"/>
    </source>
</evidence>
<dbReference type="InterPro" id="IPR032805">
    <property type="entry name" value="Wax_synthase_dom"/>
</dbReference>
<keyword evidence="4" id="KW-0808">Transferase</keyword>
<accession>A0A067Q335</accession>
<evidence type="ECO:0000256" key="4">
    <source>
        <dbReference type="ARBA" id="ARBA00022679"/>
    </source>
</evidence>
<evidence type="ECO:0000256" key="1">
    <source>
        <dbReference type="ARBA" id="ARBA00004141"/>
    </source>
</evidence>
<feature type="transmembrane region" description="Helical" evidence="8">
    <location>
        <begin position="27"/>
        <end position="49"/>
    </location>
</feature>
<feature type="transmembrane region" description="Helical" evidence="8">
    <location>
        <begin position="347"/>
        <end position="366"/>
    </location>
</feature>
<keyword evidence="6 8" id="KW-1133">Transmembrane helix</keyword>
<feature type="domain" description="Wax synthase" evidence="9">
    <location>
        <begin position="248"/>
        <end position="327"/>
    </location>
</feature>
<organism evidence="10 11">
    <name type="scientific">Jaapia argillacea MUCL 33604</name>
    <dbReference type="NCBI Taxonomy" id="933084"/>
    <lineage>
        <taxon>Eukaryota</taxon>
        <taxon>Fungi</taxon>
        <taxon>Dikarya</taxon>
        <taxon>Basidiomycota</taxon>
        <taxon>Agaricomycotina</taxon>
        <taxon>Agaricomycetes</taxon>
        <taxon>Agaricomycetidae</taxon>
        <taxon>Jaapiales</taxon>
        <taxon>Jaapiaceae</taxon>
        <taxon>Jaapia</taxon>
    </lineage>
</organism>
<dbReference type="PANTHER" id="PTHR31595:SF57">
    <property type="entry name" value="OS04G0481900 PROTEIN"/>
    <property type="match status" value="1"/>
</dbReference>
<feature type="transmembrane region" description="Helical" evidence="8">
    <location>
        <begin position="208"/>
        <end position="226"/>
    </location>
</feature>